<evidence type="ECO:0000313" key="2">
    <source>
        <dbReference type="Proteomes" id="UP000186230"/>
    </source>
</evidence>
<reference evidence="1 2" key="1">
    <citation type="submission" date="2016-07" db="EMBL/GenBank/DDBJ databases">
        <title>Multi-omics approach to identify versatile polysaccharide utilization systems of a marine flavobacterium Gramella flava.</title>
        <authorList>
            <person name="Tang K."/>
        </authorList>
    </citation>
    <scope>NUCLEOTIDE SEQUENCE [LARGE SCALE GENOMIC DNA]</scope>
    <source>
        <strain evidence="1 2">JLT2011</strain>
    </source>
</reference>
<evidence type="ECO:0000313" key="1">
    <source>
        <dbReference type="EMBL" id="APU67816.1"/>
    </source>
</evidence>
<dbReference type="Gene3D" id="3.40.50.10600">
    <property type="entry name" value="SpoIIaa-like domains"/>
    <property type="match status" value="1"/>
</dbReference>
<dbReference type="AlphaFoldDB" id="A0A1L7I2I9"/>
<organism evidence="1 2">
    <name type="scientific">Christiangramia flava JLT2011</name>
    <dbReference type="NCBI Taxonomy" id="1229726"/>
    <lineage>
        <taxon>Bacteria</taxon>
        <taxon>Pseudomonadati</taxon>
        <taxon>Bacteroidota</taxon>
        <taxon>Flavobacteriia</taxon>
        <taxon>Flavobacteriales</taxon>
        <taxon>Flavobacteriaceae</taxon>
        <taxon>Christiangramia</taxon>
    </lineage>
</organism>
<sequence length="117" mass="13553">MVSSFELAGHVVGIMVDRDLTEEYLEEIHKIILEKIALHGKINLFCEIQKGQQVPLKVLMKELKFKYENSKNLNKLAFISDASWMRTFMGINDLVLPCEVRTFDSTNRLDAINWISH</sequence>
<gene>
    <name evidence="1" type="ORF">GRFL_1092</name>
</gene>
<dbReference type="Pfam" id="PF11964">
    <property type="entry name" value="SpoIIAA-like"/>
    <property type="match status" value="1"/>
</dbReference>
<keyword evidence="2" id="KW-1185">Reference proteome</keyword>
<dbReference type="InterPro" id="IPR036513">
    <property type="entry name" value="STAS_dom_sf"/>
</dbReference>
<dbReference type="Proteomes" id="UP000186230">
    <property type="component" value="Chromosome"/>
</dbReference>
<dbReference type="SUPFAM" id="SSF52091">
    <property type="entry name" value="SpoIIaa-like"/>
    <property type="match status" value="1"/>
</dbReference>
<protein>
    <submittedName>
        <fullName evidence="1">Uncharacterized protein</fullName>
    </submittedName>
</protein>
<proteinExistence type="predicted"/>
<accession>A0A1L7I2I9</accession>
<dbReference type="InterPro" id="IPR021866">
    <property type="entry name" value="SpoIIAA-like"/>
</dbReference>
<dbReference type="RefSeq" id="WP_083643656.1">
    <property type="nucleotide sequence ID" value="NZ_AMRU01000002.1"/>
</dbReference>
<dbReference type="InterPro" id="IPR038396">
    <property type="entry name" value="SpoIIAA-like_sf"/>
</dbReference>
<dbReference type="KEGG" id="gfl:GRFL_1092"/>
<dbReference type="OrthoDB" id="1442608at2"/>
<dbReference type="EMBL" id="CP016359">
    <property type="protein sequence ID" value="APU67816.1"/>
    <property type="molecule type" value="Genomic_DNA"/>
</dbReference>
<name>A0A1L7I2I9_9FLAO</name>
<dbReference type="STRING" id="1229726.GRFL_1092"/>